<dbReference type="PANTHER" id="PTHR34154">
    <property type="entry name" value="ALKALI-SENSITIVE LINKAGE PROTEIN 1"/>
    <property type="match status" value="1"/>
</dbReference>
<gene>
    <name evidence="3" type="ORF">N7494_009669</name>
</gene>
<feature type="domain" description="Asl1-like glycosyl hydrolase catalytic" evidence="2">
    <location>
        <begin position="42"/>
        <end position="271"/>
    </location>
</feature>
<keyword evidence="3" id="KW-0378">Hydrolase</keyword>
<evidence type="ECO:0000313" key="3">
    <source>
        <dbReference type="EMBL" id="KAJ5533117.1"/>
    </source>
</evidence>
<comment type="caution">
    <text evidence="3">The sequence shown here is derived from an EMBL/GenBank/DDBJ whole genome shotgun (WGS) entry which is preliminary data.</text>
</comment>
<dbReference type="GO" id="GO:0016787">
    <property type="term" value="F:hydrolase activity"/>
    <property type="evidence" value="ECO:0007669"/>
    <property type="project" value="UniProtKB-KW"/>
</dbReference>
<dbReference type="InterPro" id="IPR017853">
    <property type="entry name" value="GH"/>
</dbReference>
<sequence length="276" mass="29815">MVSFTSILTAGLLATTALAVPHNMHMHRDLHKMQKRTSTKRGAAYNDVSTVTTLAETGTISWAYNWVFTTDTGLPSGVEYVPMLWGTSFFSGWLSAIETILSSGSDYIMGFNEPDMASQADMTPSEAAGYYMQYITPFSGSAKLISPAVTSSSTDGQGLSWFEEFMTDCSSCNITGLAVHWYGDSVDDLKTFVEDAVSTASNYGLEEVWVTEFALNADISGVADQSTTAEFVTEAVAWLDAQSGVTRYSYFMCADNYLLTDGALNSVGSAYTSTSI</sequence>
<dbReference type="SUPFAM" id="SSF51445">
    <property type="entry name" value="(Trans)glycosidases"/>
    <property type="match status" value="1"/>
</dbReference>
<feature type="chain" id="PRO_5042178622" evidence="1">
    <location>
        <begin position="20"/>
        <end position="276"/>
    </location>
</feature>
<evidence type="ECO:0000313" key="4">
    <source>
        <dbReference type="Proteomes" id="UP001220324"/>
    </source>
</evidence>
<dbReference type="Proteomes" id="UP001220324">
    <property type="component" value="Unassembled WGS sequence"/>
</dbReference>
<dbReference type="Pfam" id="PF11790">
    <property type="entry name" value="Glyco_hydro_cc"/>
    <property type="match status" value="1"/>
</dbReference>
<evidence type="ECO:0000256" key="1">
    <source>
        <dbReference type="SAM" id="SignalP"/>
    </source>
</evidence>
<evidence type="ECO:0000259" key="2">
    <source>
        <dbReference type="Pfam" id="PF11790"/>
    </source>
</evidence>
<feature type="signal peptide" evidence="1">
    <location>
        <begin position="1"/>
        <end position="19"/>
    </location>
</feature>
<reference evidence="3 4" key="1">
    <citation type="journal article" date="2023" name="IMA Fungus">
        <title>Comparative genomic study of the Penicillium genus elucidates a diverse pangenome and 15 lateral gene transfer events.</title>
        <authorList>
            <person name="Petersen C."/>
            <person name="Sorensen T."/>
            <person name="Nielsen M.R."/>
            <person name="Sondergaard T.E."/>
            <person name="Sorensen J.L."/>
            <person name="Fitzpatrick D.A."/>
            <person name="Frisvad J.C."/>
            <person name="Nielsen K.L."/>
        </authorList>
    </citation>
    <scope>NUCLEOTIDE SEQUENCE [LARGE SCALE GENOMIC DNA]</scope>
    <source>
        <strain evidence="3 4">IBT 35679</strain>
    </source>
</reference>
<accession>A0AAD6GCE7</accession>
<dbReference type="GO" id="GO:0071966">
    <property type="term" value="P:fungal-type cell wall polysaccharide metabolic process"/>
    <property type="evidence" value="ECO:0007669"/>
    <property type="project" value="TreeGrafter"/>
</dbReference>
<dbReference type="EMBL" id="JAQIZZ010000007">
    <property type="protein sequence ID" value="KAJ5533117.1"/>
    <property type="molecule type" value="Genomic_DNA"/>
</dbReference>
<dbReference type="FunFam" id="3.20.20.80:FF:000271">
    <property type="entry name" value="Alkali-sensitive linkage protein 1"/>
    <property type="match status" value="1"/>
</dbReference>
<name>A0AAD6GCE7_9EURO</name>
<dbReference type="AlphaFoldDB" id="A0AAD6GCE7"/>
<dbReference type="PANTHER" id="PTHR34154:SF10">
    <property type="entry name" value="ASL1-LIKE GLYCOSYL HYDROLASE CATALYTIC DOMAIN-CONTAINING PROTEIN"/>
    <property type="match status" value="1"/>
</dbReference>
<dbReference type="InterPro" id="IPR053183">
    <property type="entry name" value="ASL1"/>
</dbReference>
<organism evidence="3 4">
    <name type="scientific">Penicillium frequentans</name>
    <dbReference type="NCBI Taxonomy" id="3151616"/>
    <lineage>
        <taxon>Eukaryota</taxon>
        <taxon>Fungi</taxon>
        <taxon>Dikarya</taxon>
        <taxon>Ascomycota</taxon>
        <taxon>Pezizomycotina</taxon>
        <taxon>Eurotiomycetes</taxon>
        <taxon>Eurotiomycetidae</taxon>
        <taxon>Eurotiales</taxon>
        <taxon>Aspergillaceae</taxon>
        <taxon>Penicillium</taxon>
    </lineage>
</organism>
<proteinExistence type="predicted"/>
<dbReference type="InterPro" id="IPR024655">
    <property type="entry name" value="Asl1_glyco_hydro_catalytic"/>
</dbReference>
<keyword evidence="4" id="KW-1185">Reference proteome</keyword>
<dbReference type="Gene3D" id="3.20.20.80">
    <property type="entry name" value="Glycosidases"/>
    <property type="match status" value="1"/>
</dbReference>
<dbReference type="GO" id="GO:0009277">
    <property type="term" value="C:fungal-type cell wall"/>
    <property type="evidence" value="ECO:0007669"/>
    <property type="project" value="TreeGrafter"/>
</dbReference>
<keyword evidence="1" id="KW-0732">Signal</keyword>
<protein>
    <submittedName>
        <fullName evidence="3">Glycoside hydrolase superfamily</fullName>
    </submittedName>
</protein>